<evidence type="ECO:0000256" key="1">
    <source>
        <dbReference type="SAM" id="Phobius"/>
    </source>
</evidence>
<dbReference type="InterPro" id="IPR043082">
    <property type="entry name" value="Baculo_ODV-E66_core"/>
</dbReference>
<evidence type="ECO:0000313" key="3">
    <source>
        <dbReference type="EMBL" id="CAJ2002140.1"/>
    </source>
</evidence>
<keyword evidence="1" id="KW-0472">Membrane</keyword>
<dbReference type="Pfam" id="PF08124">
    <property type="entry name" value="Lyase_8_N"/>
    <property type="match status" value="1"/>
</dbReference>
<feature type="domain" description="Polysaccharide lyase 8 N-terminal alpha-helical" evidence="2">
    <location>
        <begin position="62"/>
        <end position="279"/>
    </location>
</feature>
<organism evidence="3 4">
    <name type="scientific">Cotesia congregata filamentous virus 1</name>
    <dbReference type="NCBI Taxonomy" id="3064291"/>
    <lineage>
        <taxon>Viruses</taxon>
        <taxon>Viruses incertae sedis</taxon>
        <taxon>Naldaviricetes</taxon>
        <taxon>Lefavirales</taxon>
        <taxon>Filamentoviridae</taxon>
        <taxon>Betafilamentovirus</taxon>
        <taxon>Betafilamentovirus cocongregatae</taxon>
    </lineage>
</organism>
<dbReference type="Gene3D" id="1.50.10.100">
    <property type="entry name" value="Chondroitin AC/alginate lyase"/>
    <property type="match status" value="1"/>
</dbReference>
<evidence type="ECO:0000313" key="4">
    <source>
        <dbReference type="Proteomes" id="UP001642380"/>
    </source>
</evidence>
<protein>
    <submittedName>
        <fullName evidence="3">Odv-e66</fullName>
    </submittedName>
</protein>
<dbReference type="EMBL" id="CAUOPR010000001">
    <property type="protein sequence ID" value="CAJ2002140.1"/>
    <property type="molecule type" value="Genomic_DNA"/>
</dbReference>
<reference evidence="3 4" key="1">
    <citation type="submission" date="2024-01" db="EMBL/GenBank/DDBJ databases">
        <authorList>
            <person name="Guinet B."/>
        </authorList>
    </citation>
    <scope>NUCLEOTIDE SEQUENCE [LARGE SCALE GENOMIC DNA]</scope>
</reference>
<sequence length="762" mass="87138">MYMNKSAWTKFTYYLGHHTFLFIFLLIVIGLIYMYLLSGADVIKLKNERNIKKRFLTAVNEMQTMRGMSSQQKQRAVLILKSFTNDKKTLFSMYSSWSSSHTHMQSMFYDLDYIIVLTIIPEYEYLRKHIWHVVFYTIEAMLDAVNLSTTYNYSQPWGDNWYGFSITFPRVATYAIYQFQLQYGYVPKKLLEKYLAYVNKIIVSPGSSMGWARDGSNAIQMTIPYLGAALYESYEKYSDKIKNIEFLKILKIFKGKYVDSGEGFYKDGGWITHTNVPAFGYIFESFWEAIVLALLFNKKRLIEMYKNVSYILVNPAVRAHSPCLFRRDATLQISKGISSYSRYGFETIPSCGIVVLKTPVYNLHYRCQKNKIAFYEADKKFTEFVQYAVMAKVFFYKEDDKKNVLLQSQIQTRYPGIVSLNNEPVVIRSTSTTTESFTPNEATSALVKIKNAIGIYNYWNIQQLKLKIYELTLFTEAGYTTSYEIYPQDGENKPIRVSLNLGHCIDTTASSKISSLLEKEIIKTRLADYKESIYLDDSSNDTSISFERNTSTVHSIWTPQKNLESVLSAKTPPSVAPVGKKGVSTTTPAAAETSLCLDILHDPSEVGVIHSLQVVGKKNVLFSLTHNHDSIDVPKVIGTGMCFKSGPYLLYLADKHLYLIDENTATGSIAPLDGELVEKFNYNPNALELPVDVVYKEFGSNIKSSFGTVTTDFKKNRLLDITEGLRKYSNYDNVSVLTNLESLLYREETVYKKKRNGNVADH</sequence>
<dbReference type="Proteomes" id="UP001642380">
    <property type="component" value="Unassembled WGS sequence"/>
</dbReference>
<accession>A0ABC8QN01</accession>
<feature type="transmembrane region" description="Helical" evidence="1">
    <location>
        <begin position="20"/>
        <end position="43"/>
    </location>
</feature>
<evidence type="ECO:0000259" key="2">
    <source>
        <dbReference type="Pfam" id="PF08124"/>
    </source>
</evidence>
<dbReference type="SUPFAM" id="SSF48230">
    <property type="entry name" value="Chondroitin AC/alginate lyase"/>
    <property type="match status" value="1"/>
</dbReference>
<keyword evidence="4" id="KW-1185">Reference proteome</keyword>
<comment type="caution">
    <text evidence="3">The sequence shown here is derived from an EMBL/GenBank/DDBJ whole genome shotgun (WGS) entry which is preliminary data.</text>
</comment>
<dbReference type="Gene3D" id="2.70.98.100">
    <property type="entry name" value="Baculovirus E66 occlusion-derived virus envelope protein, domain 2"/>
    <property type="match status" value="1"/>
</dbReference>
<keyword evidence="1" id="KW-0812">Transmembrane</keyword>
<dbReference type="InterPro" id="IPR008929">
    <property type="entry name" value="Chondroitin_lyas"/>
</dbReference>
<dbReference type="InterPro" id="IPR012970">
    <property type="entry name" value="Lyase_8_alpha_N"/>
</dbReference>
<proteinExistence type="predicted"/>
<keyword evidence="1" id="KW-1133">Transmembrane helix</keyword>
<name>A0ABC8QN01_9VIRU</name>
<gene>
    <name evidence="3" type="ORF">CCFV1_ORF094</name>
</gene>